<dbReference type="Gene3D" id="1.10.287.690">
    <property type="entry name" value="Helix hairpin bin"/>
    <property type="match status" value="1"/>
</dbReference>
<dbReference type="PANTHER" id="PTHR10670:SF0">
    <property type="entry name" value="DNA POLYMERASE EPSILON CATALYTIC SUBUNIT A"/>
    <property type="match status" value="1"/>
</dbReference>
<comment type="cofactor">
    <cofactor evidence="15">
        <name>[4Fe-4S] cluster</name>
        <dbReference type="ChEBI" id="CHEBI:49883"/>
    </cofactor>
</comment>
<feature type="region of interest" description="Disordered" evidence="16">
    <location>
        <begin position="1305"/>
        <end position="1341"/>
    </location>
</feature>
<keyword evidence="11 15" id="KW-0408">Iron</keyword>
<comment type="subcellular location">
    <subcellularLocation>
        <location evidence="1 15">Nucleus</location>
    </subcellularLocation>
</comment>
<accession>A0ABD2IPB9</accession>
<dbReference type="PANTHER" id="PTHR10670">
    <property type="entry name" value="DNA POLYMERASE EPSILON CATALYTIC SUBUNIT A"/>
    <property type="match status" value="1"/>
</dbReference>
<evidence type="ECO:0000256" key="1">
    <source>
        <dbReference type="ARBA" id="ARBA00004123"/>
    </source>
</evidence>
<dbReference type="SMART" id="SM00486">
    <property type="entry name" value="POLBc"/>
    <property type="match status" value="1"/>
</dbReference>
<evidence type="ECO:0000256" key="6">
    <source>
        <dbReference type="ARBA" id="ARBA00022705"/>
    </source>
</evidence>
<evidence type="ECO:0000256" key="11">
    <source>
        <dbReference type="ARBA" id="ARBA00023004"/>
    </source>
</evidence>
<dbReference type="Pfam" id="PF03104">
    <property type="entry name" value="DNA_pol_B_exo1"/>
    <property type="match status" value="1"/>
</dbReference>
<dbReference type="Pfam" id="PF22634">
    <property type="entry name" value="POL2_thumb"/>
    <property type="match status" value="1"/>
</dbReference>
<dbReference type="Gene3D" id="3.30.342.10">
    <property type="entry name" value="DNA Polymerase, chain B, domain 1"/>
    <property type="match status" value="1"/>
</dbReference>
<dbReference type="SUPFAM" id="SSF53098">
    <property type="entry name" value="Ribonuclease H-like"/>
    <property type="match status" value="1"/>
</dbReference>
<dbReference type="EMBL" id="JBICCN010000300">
    <property type="protein sequence ID" value="KAL3079685.1"/>
    <property type="molecule type" value="Genomic_DNA"/>
</dbReference>
<dbReference type="InterPro" id="IPR013697">
    <property type="entry name" value="DNA_pol_e_suA_C"/>
</dbReference>
<evidence type="ECO:0000256" key="12">
    <source>
        <dbReference type="ARBA" id="ARBA00023014"/>
    </source>
</evidence>
<evidence type="ECO:0000256" key="10">
    <source>
        <dbReference type="ARBA" id="ARBA00022932"/>
    </source>
</evidence>
<dbReference type="SMART" id="SM01159">
    <property type="entry name" value="DUF1744"/>
    <property type="match status" value="1"/>
</dbReference>
<dbReference type="Gene3D" id="1.10.132.60">
    <property type="entry name" value="DNA polymerase family B, C-terminal domain"/>
    <property type="match status" value="1"/>
</dbReference>
<keyword evidence="19" id="KW-1185">Reference proteome</keyword>
<dbReference type="GO" id="GO:0051539">
    <property type="term" value="F:4 iron, 4 sulfur cluster binding"/>
    <property type="evidence" value="ECO:0007669"/>
    <property type="project" value="UniProtKB-KW"/>
</dbReference>
<proteinExistence type="inferred from homology"/>
<dbReference type="CDD" id="cd05779">
    <property type="entry name" value="DNA_polB_epsilon_exo"/>
    <property type="match status" value="1"/>
</dbReference>
<dbReference type="GO" id="GO:0003677">
    <property type="term" value="F:DNA binding"/>
    <property type="evidence" value="ECO:0007669"/>
    <property type="project" value="UniProtKB-KW"/>
</dbReference>
<feature type="region of interest" description="Disordered" evidence="16">
    <location>
        <begin position="2128"/>
        <end position="2232"/>
    </location>
</feature>
<comment type="function">
    <text evidence="15">DNA polymerase II participates in chromosomal DNA replication.</text>
</comment>
<evidence type="ECO:0000256" key="2">
    <source>
        <dbReference type="ARBA" id="ARBA00005755"/>
    </source>
</evidence>
<evidence type="ECO:0000256" key="3">
    <source>
        <dbReference type="ARBA" id="ARBA00022485"/>
    </source>
</evidence>
<evidence type="ECO:0000256" key="13">
    <source>
        <dbReference type="ARBA" id="ARBA00023125"/>
    </source>
</evidence>
<comment type="catalytic activity">
    <reaction evidence="15">
        <text>DNA(n) + a 2'-deoxyribonucleoside 5'-triphosphate = DNA(n+1) + diphosphate</text>
        <dbReference type="Rhea" id="RHEA:22508"/>
        <dbReference type="Rhea" id="RHEA-COMP:17339"/>
        <dbReference type="Rhea" id="RHEA-COMP:17340"/>
        <dbReference type="ChEBI" id="CHEBI:33019"/>
        <dbReference type="ChEBI" id="CHEBI:61560"/>
        <dbReference type="ChEBI" id="CHEBI:173112"/>
        <dbReference type="EC" id="2.7.7.7"/>
    </reaction>
</comment>
<keyword evidence="12 15" id="KW-0411">Iron-sulfur</keyword>
<evidence type="ECO:0000256" key="9">
    <source>
        <dbReference type="ARBA" id="ARBA00022833"/>
    </source>
</evidence>
<feature type="compositionally biased region" description="Basic and acidic residues" evidence="16">
    <location>
        <begin position="1325"/>
        <end position="1341"/>
    </location>
</feature>
<keyword evidence="10 15" id="KW-0239">DNA-directed DNA polymerase</keyword>
<name>A0ABD2IPB9_HETSC</name>
<feature type="compositionally biased region" description="Acidic residues" evidence="16">
    <location>
        <begin position="2141"/>
        <end position="2151"/>
    </location>
</feature>
<evidence type="ECO:0000259" key="17">
    <source>
        <dbReference type="SMART" id="SM01159"/>
    </source>
</evidence>
<dbReference type="CDD" id="cd05535">
    <property type="entry name" value="POLBc_epsilon"/>
    <property type="match status" value="1"/>
</dbReference>
<comment type="similarity">
    <text evidence="2 15">Belongs to the DNA polymerase type-B family.</text>
</comment>
<evidence type="ECO:0000256" key="5">
    <source>
        <dbReference type="ARBA" id="ARBA00022695"/>
    </source>
</evidence>
<evidence type="ECO:0000256" key="4">
    <source>
        <dbReference type="ARBA" id="ARBA00022679"/>
    </source>
</evidence>
<dbReference type="GO" id="GO:0003887">
    <property type="term" value="F:DNA-directed DNA polymerase activity"/>
    <property type="evidence" value="ECO:0007669"/>
    <property type="project" value="UniProtKB-KW"/>
</dbReference>
<dbReference type="InterPro" id="IPR042087">
    <property type="entry name" value="DNA_pol_B_thumb"/>
</dbReference>
<evidence type="ECO:0000256" key="8">
    <source>
        <dbReference type="ARBA" id="ARBA00022771"/>
    </source>
</evidence>
<dbReference type="FunFam" id="3.90.1600.10:FF:000006">
    <property type="entry name" value="DNA polymerase epsilon catalytic subunit"/>
    <property type="match status" value="1"/>
</dbReference>
<dbReference type="FunFam" id="1.10.287.690:FF:000005">
    <property type="entry name" value="DNA polymerase epsilon catalytic subunit"/>
    <property type="match status" value="1"/>
</dbReference>
<sequence>MAEEDKVDALFRRAENSTKEQRLEAIRQRNFIDAKFGYQPYTETTARDAWLINVQQAEVFDEQTKSILAAVELYFLEEDGSRFKICYPFRPYLYLETNQGQEFVVAAYLSKKYHFVHIEHSEKENLDLKNHLAGLRSRFLRISFPSSAEMAKFKRDLMPRIKKNRLNIQQSSDYTELLTEYMGGAGKTHFDDGPLEQIVDIREYDLPFDMRVCIDQQFFVGQWYTVLGRDPTTKKPSICRNEALVDPPEPVICAFDIETTKAPLKFPDANVDKIMMISYMINEAGFLIVNREIVAADIDDFEFTPRPEFRGEFRVFNESNECALLTRFFDHLLRVRPHIMATYNGDFFDWPFVETRAAAVLPPASQRMSAHLGFGRDAQDEYKHPNCVHMDVFRWVQRDSYLPMGSQSLKAATREKLRYEPVELDPEQMLPMARNQPNVLASYSVSDAVSTYYLYTKYVHPFIFALCTIIPLGPDDVLRKGSGTLCEALLMVQAQRSNIIFPNKQTAKEQRMTDAGHLILSDTYVGGHVEAVESGVFRADIPCRFKLDVEALAQLVDDVRPTMEHELRNEANVVDIGTELVDFDAVCAQIEAALHALIERPLRTELPRIYHLDVGAMYPNIILTNRLQPPAVVTEEVCMACIHNVPEAKCKRPLQWMWRGEIVPASRGEYEMMMLQLEKERFGKERKPYNALAQEEREKIAKERIKEYCRNAYKRLHDTQEVQRTTTICQRENPFYVDTVRAFRDRRYEYKQMLKKAKSALEAVPSDDLATRKQAQQRVVLYDSLQLAHKCILNSFYGYVMRKGSRWFSMEMAGIVCYTGANIIRETRELVERIGRPLELDTDGIWCLLPASFPEHFVFHTNAGKPLKMFYPGAMLNALVKDRFTNDQYHNVDMATGECTVSSENSIFFEVDGPYYAMILPASKEEGKKLKKRYAVFNFDRTLAELKGFEVKRRGELSIIKFFQTEVFKRFLEGATLQEIYENVAKEANYWLDILHDKGQTLSRRELFDLIGESKNMSKQLEEYGEQKSTSISTAKRLAEFLGADIVRSKGSLACSFVISRFPLGDPVSERTLPLAIFDAAPKERVKFLRKWTKANSLGEEFGSDKCLKELIDWQYYIERLGSTIQKIVTIPAALQGISNPVPRVLHPQWLENKRRERIEMHTQPRITDMFKIANAPSSAVVRPMPTTPGSAGRKSRGASVHLTPWSLKKKQHHQQQSPLTPTTAAASRRKRPLLATSVDGDEQQQQCPDAASVSSKRICASADVVVELLEDEEAENAENRRPPPAQQPTEPTDLVALDTLLGQEDNQQPQTEQQRPTEAVQKTAKMDKKKSAAQLKREAKRAAVLQHAGRAFPRRCYAAMSQPKKRSWHSDGFVPWLDYLKAKWLLQRQARTTAFNEALLERAVEAADDAQAADADSDAVRIGTSAGGSGTVVHLSTATAAALALARRESTWHILQIAESRVAGKFTLFALVDGALRKVSLNVPRTIYVDDIEPRHTSVGRLAHKILPRQRPCAYLYEFNIDEQLFAARMTDLNTELCLWRINGVYETRAPLLFNALAHVGVRCHVDRAMAQGISTSADLPIDAITRIERPAGDPSSCSITPSSSRAVDLHVQLLCQRLRLAFLYEHRHHSGARAVLGLFIPSVGQAHLFVVNRAPMELRNMDTVYAGELQKFLRQRADAAEAEFPGMREQCQRVQHVQSHQCTSEKEAARRMHALLNALKWAPTEPVLLCTLTNRPTQADLFKNYPALRAFASVRLRVPEPDGLLNVLEWANSLARRSMQHFFNSFTFLKEHWTVSMYSEIPVGNLPADVPSLALDVAFARALHAKNHLLWASPSAVPDFGGKELEDWRLANEWESAAFTEARPFVFNKETFEANFVTAELSLGAVAVTALLQSANISEAEGTSEQTGFAATASAQPTTMSIGEALSHRLLAGLAKYHDDTVAVGPALRCLREVFHRLVKDIHHHSNVFADQLVVNMHRWISDPSSLLFHPSLRATLITLMRKLCLLLVAEMQKLGATVIHCSFTRIVFSTNRDSLPLGRAFVNSLLATLSRRPMFASLQLGLKHCSDMLLWIDHANNAFVHASDDGKDGKIVLDFALAERLPRARGCHHCFTTAVSGFMSMLSQKQRQLRRRTQQREEGEEAQDEEDQQQQRRKQLRRDSEEEDETEQYNNKMREEDDGEAEQQQRQQNSQSITTTTTTTSSSNKTKTSSKGRRRRRQEEADVDSEEEQDLATFCVAQLREELVPGLFKLTSLLVAARPQLRPLAEHCGDGGEDMPFEFVNCICRVLSVIPALDEQIEQIRHQLLLILQQDGTPKEMYGPLADWTPCAGVLLENVFCPKCAESTDLNVAQPSASALDEDGNEENNARGEGDVATRAPFACRHCATPYPLSMVEELLLERAARMHAAFTLQDWRCTVCKKMGSKFLARFCDCNNRFEGVLGAERLRLNFALLRRVCGRHGMANVQQWLDQVEQFYGQ</sequence>
<dbReference type="InterPro" id="IPR006133">
    <property type="entry name" value="DNA-dir_DNA_pol_B_exonuc"/>
</dbReference>
<dbReference type="InterPro" id="IPR023211">
    <property type="entry name" value="DNA_pol_palm_dom_sf"/>
</dbReference>
<keyword evidence="5 15" id="KW-0548">Nucleotidyltransferase</keyword>
<evidence type="ECO:0000256" key="15">
    <source>
        <dbReference type="RuleBase" id="RU365029"/>
    </source>
</evidence>
<dbReference type="InterPro" id="IPR029703">
    <property type="entry name" value="POL2"/>
</dbReference>
<dbReference type="GO" id="GO:0006260">
    <property type="term" value="P:DNA replication"/>
    <property type="evidence" value="ECO:0007669"/>
    <property type="project" value="UniProtKB-KW"/>
</dbReference>
<reference evidence="18 19" key="1">
    <citation type="submission" date="2024-10" db="EMBL/GenBank/DDBJ databases">
        <authorList>
            <person name="Kim D."/>
        </authorList>
    </citation>
    <scope>NUCLEOTIDE SEQUENCE [LARGE SCALE GENOMIC DNA]</scope>
    <source>
        <strain evidence="18">Taebaek</strain>
    </source>
</reference>
<keyword evidence="3 15" id="KW-0004">4Fe-4S</keyword>
<keyword evidence="7 15" id="KW-0479">Metal-binding</keyword>
<dbReference type="GO" id="GO:0008270">
    <property type="term" value="F:zinc ion binding"/>
    <property type="evidence" value="ECO:0007669"/>
    <property type="project" value="UniProtKB-KW"/>
</dbReference>
<dbReference type="Pfam" id="PF08490">
    <property type="entry name" value="DUF1744"/>
    <property type="match status" value="1"/>
</dbReference>
<dbReference type="EC" id="2.7.7.7" evidence="15"/>
<dbReference type="Gene3D" id="3.30.420.10">
    <property type="entry name" value="Ribonuclease H-like superfamily/Ribonuclease H"/>
    <property type="match status" value="1"/>
</dbReference>
<keyword evidence="4 15" id="KW-0808">Transferase</keyword>
<feature type="domain" description="DNA polymerase epsilon catalytic subunit A C-terminal" evidence="17">
    <location>
        <begin position="1662"/>
        <end position="2083"/>
    </location>
</feature>
<evidence type="ECO:0000256" key="7">
    <source>
        <dbReference type="ARBA" id="ARBA00022723"/>
    </source>
</evidence>
<dbReference type="Pfam" id="PF22912">
    <property type="entry name" value="zf-DPOE"/>
    <property type="match status" value="1"/>
</dbReference>
<evidence type="ECO:0000313" key="19">
    <source>
        <dbReference type="Proteomes" id="UP001620645"/>
    </source>
</evidence>
<dbReference type="InterPro" id="IPR012337">
    <property type="entry name" value="RNaseH-like_sf"/>
</dbReference>
<evidence type="ECO:0000256" key="14">
    <source>
        <dbReference type="ARBA" id="ARBA00023242"/>
    </source>
</evidence>
<dbReference type="InterPro" id="IPR036397">
    <property type="entry name" value="RNaseH_sf"/>
</dbReference>
<evidence type="ECO:0000256" key="16">
    <source>
        <dbReference type="SAM" id="MobiDB-lite"/>
    </source>
</evidence>
<comment type="caution">
    <text evidence="18">The sequence shown here is derived from an EMBL/GenBank/DDBJ whole genome shotgun (WGS) entry which is preliminary data.</text>
</comment>
<dbReference type="GO" id="GO:0005634">
    <property type="term" value="C:nucleus"/>
    <property type="evidence" value="ECO:0007669"/>
    <property type="project" value="UniProtKB-SubCell"/>
</dbReference>
<dbReference type="SUPFAM" id="SSF56672">
    <property type="entry name" value="DNA/RNA polymerases"/>
    <property type="match status" value="1"/>
</dbReference>
<feature type="region of interest" description="Disordered" evidence="16">
    <location>
        <begin position="1180"/>
        <end position="1230"/>
    </location>
</feature>
<feature type="compositionally biased region" description="Low complexity" evidence="16">
    <location>
        <begin position="1308"/>
        <end position="1319"/>
    </location>
</feature>
<dbReference type="Pfam" id="PF23250">
    <property type="entry name" value="zf_DPOE_2"/>
    <property type="match status" value="1"/>
</dbReference>
<keyword evidence="13 15" id="KW-0238">DNA-binding</keyword>
<protein>
    <recommendedName>
        <fullName evidence="15">DNA polymerase epsilon catalytic subunit</fullName>
        <ecNumber evidence="15">2.7.7.7</ecNumber>
    </recommendedName>
</protein>
<dbReference type="InterPro" id="IPR054475">
    <property type="entry name" value="Znf-DPOE"/>
</dbReference>
<dbReference type="InterPro" id="IPR043502">
    <property type="entry name" value="DNA/RNA_pol_sf"/>
</dbReference>
<keyword evidence="9 15" id="KW-0862">Zinc</keyword>
<dbReference type="GO" id="GO:0042575">
    <property type="term" value="C:DNA polymerase complex"/>
    <property type="evidence" value="ECO:0007669"/>
    <property type="project" value="UniProtKB-ARBA"/>
</dbReference>
<dbReference type="Proteomes" id="UP001620645">
    <property type="component" value="Unassembled WGS sequence"/>
</dbReference>
<dbReference type="InterPro" id="IPR006172">
    <property type="entry name" value="DNA-dir_DNA_pol_B"/>
</dbReference>
<dbReference type="FunFam" id="1.10.132.60:FF:000003">
    <property type="entry name" value="DNA polymerase epsilon catalytic subunit"/>
    <property type="match status" value="1"/>
</dbReference>
<organism evidence="18 19">
    <name type="scientific">Heterodera schachtii</name>
    <name type="common">Sugarbeet cyst nematode worm</name>
    <name type="synonym">Tylenchus schachtii</name>
    <dbReference type="NCBI Taxonomy" id="97005"/>
    <lineage>
        <taxon>Eukaryota</taxon>
        <taxon>Metazoa</taxon>
        <taxon>Ecdysozoa</taxon>
        <taxon>Nematoda</taxon>
        <taxon>Chromadorea</taxon>
        <taxon>Rhabditida</taxon>
        <taxon>Tylenchina</taxon>
        <taxon>Tylenchomorpha</taxon>
        <taxon>Tylenchoidea</taxon>
        <taxon>Heteroderidae</taxon>
        <taxon>Heteroderinae</taxon>
        <taxon>Heterodera</taxon>
    </lineage>
</organism>
<evidence type="ECO:0000313" key="18">
    <source>
        <dbReference type="EMBL" id="KAL3079685.1"/>
    </source>
</evidence>
<dbReference type="InterPro" id="IPR055191">
    <property type="entry name" value="POL2_thumb"/>
</dbReference>
<gene>
    <name evidence="18" type="ORF">niasHS_013967</name>
</gene>
<keyword evidence="6 15" id="KW-0235">DNA replication</keyword>
<keyword evidence="8 15" id="KW-0863">Zinc-finger</keyword>
<dbReference type="Gene3D" id="3.90.1600.10">
    <property type="entry name" value="Palm domain of DNA polymerase"/>
    <property type="match status" value="1"/>
</dbReference>
<dbReference type="FunFam" id="3.30.420.10:FF:000010">
    <property type="entry name" value="DNA polymerase epsilon catalytic subunit"/>
    <property type="match status" value="1"/>
</dbReference>
<feature type="compositionally biased region" description="Low complexity" evidence="16">
    <location>
        <begin position="2187"/>
        <end position="2210"/>
    </location>
</feature>
<keyword evidence="14 15" id="KW-0539">Nucleus</keyword>